<dbReference type="AlphaFoldDB" id="W9QPW3"/>
<feature type="transmembrane region" description="Helical" evidence="1">
    <location>
        <begin position="51"/>
        <end position="71"/>
    </location>
</feature>
<keyword evidence="3" id="KW-1185">Reference proteome</keyword>
<name>W9QPW3_9ROSA</name>
<accession>W9QPW3</accession>
<organism evidence="2 3">
    <name type="scientific">Morus notabilis</name>
    <dbReference type="NCBI Taxonomy" id="981085"/>
    <lineage>
        <taxon>Eukaryota</taxon>
        <taxon>Viridiplantae</taxon>
        <taxon>Streptophyta</taxon>
        <taxon>Embryophyta</taxon>
        <taxon>Tracheophyta</taxon>
        <taxon>Spermatophyta</taxon>
        <taxon>Magnoliopsida</taxon>
        <taxon>eudicotyledons</taxon>
        <taxon>Gunneridae</taxon>
        <taxon>Pentapetalae</taxon>
        <taxon>rosids</taxon>
        <taxon>fabids</taxon>
        <taxon>Rosales</taxon>
        <taxon>Moraceae</taxon>
        <taxon>Moreae</taxon>
        <taxon>Morus</taxon>
    </lineage>
</organism>
<dbReference type="Pfam" id="PF07891">
    <property type="entry name" value="DUF1666"/>
    <property type="match status" value="1"/>
</dbReference>
<proteinExistence type="predicted"/>
<dbReference type="eggNOG" id="ENOG502QUM0">
    <property type="taxonomic scope" value="Eukaryota"/>
</dbReference>
<reference evidence="3" key="1">
    <citation type="submission" date="2013-01" db="EMBL/GenBank/DDBJ databases">
        <title>Draft Genome Sequence of a Mulberry Tree, Morus notabilis C.K. Schneid.</title>
        <authorList>
            <person name="He N."/>
            <person name="Zhao S."/>
        </authorList>
    </citation>
    <scope>NUCLEOTIDE SEQUENCE</scope>
</reference>
<feature type="transmembrane region" description="Helical" evidence="1">
    <location>
        <begin position="23"/>
        <end position="44"/>
    </location>
</feature>
<dbReference type="STRING" id="981085.W9QPW3"/>
<evidence type="ECO:0000313" key="3">
    <source>
        <dbReference type="Proteomes" id="UP000030645"/>
    </source>
</evidence>
<keyword evidence="1" id="KW-0472">Membrane</keyword>
<dbReference type="InterPro" id="IPR012870">
    <property type="entry name" value="DUF1666"/>
</dbReference>
<keyword evidence="1" id="KW-1133">Transmembrane helix</keyword>
<dbReference type="PANTHER" id="PTHR46741:SF7">
    <property type="entry name" value="TRANSMEMBRANE PROTEIN"/>
    <property type="match status" value="1"/>
</dbReference>
<evidence type="ECO:0000313" key="2">
    <source>
        <dbReference type="EMBL" id="EXB31962.1"/>
    </source>
</evidence>
<sequence>MAFLTTCWFIIETVIIPDGFRKWFYLSFYIHPLILFFCQIFLWLKLLKDCLVFVLVSPLRVTCAFCLYIFGLCRKCVIFFLSFTRFYKGEVEEEVEQYFDAQPRFYSNAIADSYTRSIDASIQCKIKLLEAEEDVCEEAVNYAEDSLLCMEGPTYLLYSSNSFTSATNENSNGFPLQIQTDYAEGSVLYGNMEDVMSYRGEVTLGNEYFFGSSSSFTADEYPNIEVLPPCSSNSDDGDLYMDEYSPTACNASDFLLIEREVTAGEEDKEESDGFYEMYNERMRWFDVLNYERTCGMSAIEDKQMGISSPFKIIDHPNSGALHTISWSKMTQRRLLRSIESDFETVYVAQSCLSWEVLHYQYRKVKEIERPSSQNNIFCSNVAGEFQKFQILLERFMEDEQCEGKRVRNYVQGRFSLKSLLQVPEFSVKGFMEENKEEMKGQGTNVKGVLKAIEECIEAFWLFVKTDNKKCWWKIKSSSWAYPPVEDPRDLELLAELTKRLQKNKLWLKDLQGKKRCLLKRIVNPMEESQGKEMLFTMIDMKLVSRVIQMSMISSSQLKWCQEKLDNVEFKDGKLLRACTYPLFPP</sequence>
<protein>
    <submittedName>
        <fullName evidence="2">Uncharacterized protein</fullName>
    </submittedName>
</protein>
<keyword evidence="1" id="KW-0812">Transmembrane</keyword>
<dbReference type="Proteomes" id="UP000030645">
    <property type="component" value="Unassembled WGS sequence"/>
</dbReference>
<dbReference type="PANTHER" id="PTHR46741">
    <property type="entry name" value="OS09G0413600 PROTEIN"/>
    <property type="match status" value="1"/>
</dbReference>
<evidence type="ECO:0000256" key="1">
    <source>
        <dbReference type="SAM" id="Phobius"/>
    </source>
</evidence>
<gene>
    <name evidence="2" type="ORF">L484_013594</name>
</gene>
<dbReference type="EMBL" id="KE343519">
    <property type="protein sequence ID" value="EXB31962.1"/>
    <property type="molecule type" value="Genomic_DNA"/>
</dbReference>